<dbReference type="SUPFAM" id="SSF48452">
    <property type="entry name" value="TPR-like"/>
    <property type="match status" value="2"/>
</dbReference>
<accession>A7RFU6</accession>
<keyword evidence="2" id="KW-0732">Signal</keyword>
<dbReference type="Pfam" id="PF04089">
    <property type="entry name" value="BRICHOS"/>
    <property type="match status" value="1"/>
</dbReference>
<evidence type="ECO:0000256" key="2">
    <source>
        <dbReference type="SAM" id="SignalP"/>
    </source>
</evidence>
<feature type="domain" description="BRICHOS" evidence="3">
    <location>
        <begin position="61"/>
        <end position="158"/>
    </location>
</feature>
<keyword evidence="1" id="KW-1015">Disulfide bond</keyword>
<reference evidence="4 5" key="1">
    <citation type="journal article" date="2007" name="Science">
        <title>Sea anemone genome reveals ancestral eumetazoan gene repertoire and genomic organization.</title>
        <authorList>
            <person name="Putnam N.H."/>
            <person name="Srivastava M."/>
            <person name="Hellsten U."/>
            <person name="Dirks B."/>
            <person name="Chapman J."/>
            <person name="Salamov A."/>
            <person name="Terry A."/>
            <person name="Shapiro H."/>
            <person name="Lindquist E."/>
            <person name="Kapitonov V.V."/>
            <person name="Jurka J."/>
            <person name="Genikhovich G."/>
            <person name="Grigoriev I.V."/>
            <person name="Lucas S.M."/>
            <person name="Steele R.E."/>
            <person name="Finnerty J.R."/>
            <person name="Technau U."/>
            <person name="Martindale M.Q."/>
            <person name="Rokhsar D.S."/>
        </authorList>
    </citation>
    <scope>NUCLEOTIDE SEQUENCE [LARGE SCALE GENOMIC DNA]</scope>
    <source>
        <strain evidence="5">CH2 X CH6</strain>
    </source>
</reference>
<dbReference type="PANTHER" id="PTHR44200:SF1">
    <property type="entry name" value="DNAJ HOMOLOG SUBFAMILY C MEMBER 7"/>
    <property type="match status" value="1"/>
</dbReference>
<dbReference type="PhylomeDB" id="A7RFU6"/>
<dbReference type="PROSITE" id="PS50869">
    <property type="entry name" value="BRICHOS"/>
    <property type="match status" value="1"/>
</dbReference>
<dbReference type="InterPro" id="IPR052758">
    <property type="entry name" value="SRC_co-chaperone"/>
</dbReference>
<protein>
    <recommendedName>
        <fullName evidence="3">BRICHOS domain-containing protein</fullName>
    </recommendedName>
</protein>
<dbReference type="STRING" id="45351.A7RFU6"/>
<dbReference type="InParanoid" id="A7RFU6"/>
<keyword evidence="5" id="KW-1185">Reference proteome</keyword>
<dbReference type="Proteomes" id="UP000001593">
    <property type="component" value="Unassembled WGS sequence"/>
</dbReference>
<feature type="chain" id="PRO_5002711731" description="BRICHOS domain-containing protein" evidence="2">
    <location>
        <begin position="19"/>
        <end position="532"/>
    </location>
</feature>
<evidence type="ECO:0000313" key="5">
    <source>
        <dbReference type="Proteomes" id="UP000001593"/>
    </source>
</evidence>
<name>A7RFU6_NEMVE</name>
<feature type="signal peptide" evidence="2">
    <location>
        <begin position="1"/>
        <end position="18"/>
    </location>
</feature>
<dbReference type="InterPro" id="IPR019734">
    <property type="entry name" value="TPR_rpt"/>
</dbReference>
<proteinExistence type="predicted"/>
<dbReference type="InterPro" id="IPR011990">
    <property type="entry name" value="TPR-like_helical_dom_sf"/>
</dbReference>
<dbReference type="SMART" id="SM00028">
    <property type="entry name" value="TPR"/>
    <property type="match status" value="8"/>
</dbReference>
<gene>
    <name evidence="4" type="ORF">NEMVEDRAFT_v1g237935</name>
</gene>
<dbReference type="Gene3D" id="1.25.40.10">
    <property type="entry name" value="Tetratricopeptide repeat domain"/>
    <property type="match status" value="4"/>
</dbReference>
<organism evidence="4 5">
    <name type="scientific">Nematostella vectensis</name>
    <name type="common">Starlet sea anemone</name>
    <dbReference type="NCBI Taxonomy" id="45351"/>
    <lineage>
        <taxon>Eukaryota</taxon>
        <taxon>Metazoa</taxon>
        <taxon>Cnidaria</taxon>
        <taxon>Anthozoa</taxon>
        <taxon>Hexacorallia</taxon>
        <taxon>Actiniaria</taxon>
        <taxon>Edwardsiidae</taxon>
        <taxon>Nematostella</taxon>
    </lineage>
</organism>
<dbReference type="AlphaFoldDB" id="A7RFU6"/>
<evidence type="ECO:0000259" key="3">
    <source>
        <dbReference type="PROSITE" id="PS50869"/>
    </source>
</evidence>
<dbReference type="EMBL" id="DS469508">
    <property type="protein sequence ID" value="EDO49665.1"/>
    <property type="molecule type" value="Genomic_DNA"/>
</dbReference>
<dbReference type="HOGENOM" id="CLU_512227_0_0_1"/>
<evidence type="ECO:0000313" key="4">
    <source>
        <dbReference type="EMBL" id="EDO49665.1"/>
    </source>
</evidence>
<dbReference type="InterPro" id="IPR007084">
    <property type="entry name" value="BRICHOS_dom"/>
</dbReference>
<evidence type="ECO:0000256" key="1">
    <source>
        <dbReference type="ARBA" id="ARBA00023157"/>
    </source>
</evidence>
<dbReference type="Gene3D" id="3.30.390.150">
    <property type="match status" value="1"/>
</dbReference>
<sequence>MYLILVTLLSLVYIQSHAAPLISTEPVIEFTIPLVENGKDSVEKIRLDAKSNSALFSVPSVQGSNAGDIMEDFNKKLTLIRVPYLRACFVSRGVSDASSLAALKLGLGLNEFQAGEGVDVSKLTKETNTWKVSSLLVDRRLLSQGMDSLCARFPIYFARQLVTSATDENQADKEQDESQSMRRKRSQNCVGTLCHFLNVSIFKRMANFLEMAGMAEMAQQMGNYEQSVELYTSALQCIPPNMPHDFFVRLLRDRAEVNWQLLRYEDACSDIDTALKIDPMLALGCELACDVQANRWIDRGDEMTNAGNVDAAIHCFSIVLNFSKKSRKVITTASALVRRATMYYRKGDISFARKDINSCRKIHPELAKGQGAASIKIGDVLFGKKKYAEALDLYKLALEFCTADMDAVCFEAHNCIASCYFCLKNYDKALIAGKEAVKVKQCKSASEAKKWKERGKELFKANKYSLLDEYYSLALSYAHHSDKELVSQLLCNRSLAFLKKNFLKSALTDAKECVKTRPSWSKVQHAVARPWV</sequence>
<dbReference type="PANTHER" id="PTHR44200">
    <property type="entry name" value="DNAJ HOMOLOG SUBFAMILY C MEMBER 7"/>
    <property type="match status" value="1"/>
</dbReference>